<feature type="transmembrane region" description="Helical" evidence="7">
    <location>
        <begin position="67"/>
        <end position="89"/>
    </location>
</feature>
<dbReference type="InterPro" id="IPR036721">
    <property type="entry name" value="RCK_C_sf"/>
</dbReference>
<evidence type="ECO:0000313" key="10">
    <source>
        <dbReference type="Proteomes" id="UP000522081"/>
    </source>
</evidence>
<dbReference type="Pfam" id="PF03600">
    <property type="entry name" value="CitMHS"/>
    <property type="match status" value="1"/>
</dbReference>
<keyword evidence="10" id="KW-1185">Reference proteome</keyword>
<feature type="transmembrane region" description="Helical" evidence="7">
    <location>
        <begin position="448"/>
        <end position="472"/>
    </location>
</feature>
<feature type="transmembrane region" description="Helical" evidence="7">
    <location>
        <begin position="6"/>
        <end position="22"/>
    </location>
</feature>
<evidence type="ECO:0000313" key="9">
    <source>
        <dbReference type="EMBL" id="NYH96779.1"/>
    </source>
</evidence>
<evidence type="ECO:0000259" key="8">
    <source>
        <dbReference type="PROSITE" id="PS51202"/>
    </source>
</evidence>
<feature type="transmembrane region" description="Helical" evidence="7">
    <location>
        <begin position="533"/>
        <end position="551"/>
    </location>
</feature>
<dbReference type="GO" id="GO:0005886">
    <property type="term" value="C:plasma membrane"/>
    <property type="evidence" value="ECO:0007669"/>
    <property type="project" value="TreeGrafter"/>
</dbReference>
<dbReference type="InterPro" id="IPR051679">
    <property type="entry name" value="DASS-Related_Transporters"/>
</dbReference>
<reference evidence="9 10" key="1">
    <citation type="submission" date="2020-07" db="EMBL/GenBank/DDBJ databases">
        <title>Genomic Encyclopedia of Type Strains, Phase IV (KMG-IV): sequencing the most valuable type-strain genomes for metagenomic binning, comparative biology and taxonomic classification.</title>
        <authorList>
            <person name="Goeker M."/>
        </authorList>
    </citation>
    <scope>NUCLEOTIDE SEQUENCE [LARGE SCALE GENOMIC DNA]</scope>
    <source>
        <strain evidence="9 10">DSM 29043</strain>
    </source>
</reference>
<feature type="transmembrane region" description="Helical" evidence="7">
    <location>
        <begin position="29"/>
        <end position="47"/>
    </location>
</feature>
<keyword evidence="6 7" id="KW-0472">Membrane</keyword>
<dbReference type="PANTHER" id="PTHR43652:SF2">
    <property type="entry name" value="BASIC AMINO ACID ANTIPORTER YFCC-RELATED"/>
    <property type="match status" value="1"/>
</dbReference>
<evidence type="ECO:0000256" key="1">
    <source>
        <dbReference type="ARBA" id="ARBA00004141"/>
    </source>
</evidence>
<evidence type="ECO:0000256" key="3">
    <source>
        <dbReference type="ARBA" id="ARBA00022692"/>
    </source>
</evidence>
<dbReference type="Gene3D" id="3.30.70.1450">
    <property type="entry name" value="Regulator of K+ conductance, C-terminal domain"/>
    <property type="match status" value="1"/>
</dbReference>
<keyword evidence="4" id="KW-0677">Repeat</keyword>
<protein>
    <submittedName>
        <fullName evidence="9">Di/tricarboxylate transporter</fullName>
    </submittedName>
</protein>
<feature type="transmembrane region" description="Helical" evidence="7">
    <location>
        <begin position="187"/>
        <end position="208"/>
    </location>
</feature>
<dbReference type="GO" id="GO:0006813">
    <property type="term" value="P:potassium ion transport"/>
    <property type="evidence" value="ECO:0007669"/>
    <property type="project" value="InterPro"/>
</dbReference>
<organism evidence="9 10">
    <name type="scientific">Novosphingobium marinum</name>
    <dbReference type="NCBI Taxonomy" id="1514948"/>
    <lineage>
        <taxon>Bacteria</taxon>
        <taxon>Pseudomonadati</taxon>
        <taxon>Pseudomonadota</taxon>
        <taxon>Alphaproteobacteria</taxon>
        <taxon>Sphingomonadales</taxon>
        <taxon>Sphingomonadaceae</taxon>
        <taxon>Novosphingobium</taxon>
    </lineage>
</organism>
<feature type="transmembrane region" description="Helical" evidence="7">
    <location>
        <begin position="156"/>
        <end position="175"/>
    </location>
</feature>
<accession>A0A7Y9XY56</accession>
<dbReference type="InterPro" id="IPR006037">
    <property type="entry name" value="RCK_C"/>
</dbReference>
<evidence type="ECO:0000256" key="5">
    <source>
        <dbReference type="ARBA" id="ARBA00022989"/>
    </source>
</evidence>
<dbReference type="GO" id="GO:0008324">
    <property type="term" value="F:monoatomic cation transmembrane transporter activity"/>
    <property type="evidence" value="ECO:0007669"/>
    <property type="project" value="InterPro"/>
</dbReference>
<evidence type="ECO:0000256" key="7">
    <source>
        <dbReference type="SAM" id="Phobius"/>
    </source>
</evidence>
<evidence type="ECO:0000256" key="6">
    <source>
        <dbReference type="ARBA" id="ARBA00023136"/>
    </source>
</evidence>
<feature type="transmembrane region" description="Helical" evidence="7">
    <location>
        <begin position="572"/>
        <end position="592"/>
    </location>
</feature>
<dbReference type="PROSITE" id="PS51202">
    <property type="entry name" value="RCK_C"/>
    <property type="match status" value="1"/>
</dbReference>
<dbReference type="Proteomes" id="UP000522081">
    <property type="component" value="Unassembled WGS sequence"/>
</dbReference>
<evidence type="ECO:0000256" key="2">
    <source>
        <dbReference type="ARBA" id="ARBA00022448"/>
    </source>
</evidence>
<evidence type="ECO:0000256" key="4">
    <source>
        <dbReference type="ARBA" id="ARBA00022737"/>
    </source>
</evidence>
<dbReference type="SUPFAM" id="SSF116726">
    <property type="entry name" value="TrkA C-terminal domain-like"/>
    <property type="match status" value="1"/>
</dbReference>
<feature type="transmembrane region" description="Helical" evidence="7">
    <location>
        <begin position="403"/>
        <end position="436"/>
    </location>
</feature>
<feature type="domain" description="RCK C-terminal" evidence="8">
    <location>
        <begin position="302"/>
        <end position="386"/>
    </location>
</feature>
<gene>
    <name evidence="9" type="ORF">FHS75_003130</name>
</gene>
<keyword evidence="5 7" id="KW-1133">Transmembrane helix</keyword>
<dbReference type="AlphaFoldDB" id="A0A7Y9XY56"/>
<keyword evidence="2" id="KW-0813">Transport</keyword>
<dbReference type="InterPro" id="IPR004680">
    <property type="entry name" value="Cit_transptr-like_dom"/>
</dbReference>
<dbReference type="RefSeq" id="WP_179408588.1">
    <property type="nucleotide sequence ID" value="NZ_BMGF01000008.1"/>
</dbReference>
<dbReference type="PANTHER" id="PTHR43652">
    <property type="entry name" value="BASIC AMINO ACID ANTIPORTER YFCC-RELATED"/>
    <property type="match status" value="1"/>
</dbReference>
<keyword evidence="3 7" id="KW-0812">Transmembrane</keyword>
<comment type="subcellular location">
    <subcellularLocation>
        <location evidence="1">Membrane</location>
        <topology evidence="1">Multi-pass membrane protein</topology>
    </subcellularLocation>
</comment>
<sequence length="593" mass="62551">MIAPSFHAVAAMLLAAAMFYAFAKGKLQVEIISLLVIGSIALFLYIAPLPGDDRYAGLELAFRGFGHYALVTICSLMILGRGLVVTGALDPAARTLNNVWKYNKQVGLLVTLVLCLFMSMIINDTPVLVLMIPIMAKLAMKGGIPASKTLIPVNSAILIGGMATTIGTSTNLLVVSLATDLGMDPIGVFQFTPIVLIAALFALPYMWLVMPRLLPDNTATVAQETRTFMAKLRLDPSSQMLGKNEGELSLVLPKDVKYVLPSEQNGVIGRRVHLEGPYEALQESARKLGASLAPAWLLAKIRNDSERSGDDLIVAEMIVAPDSRLIGLTPQTAGLEGVALLGIHQARRPLGETRPERIDTAIAEGDVLLMMGLDVDLKAFASNEGLLMLEGGQEVVRSAKAPLAAVIMLGAVGLASVGLVPIAISALAGAILMFATGCVRFDRVGRALSAKVIVLVAASIALGQFVLVSGAAEWLGQLLAMGLRYLPAAGVLAAIMVFVTILTNFASNTTAAAVGTPIAFSLANTLGLPAEPLILAVLFGCNLCYATPVAYQTNMMIMAEGDYNFGDYLRSGIPLVAIMVVALSVLLVIHYGI</sequence>
<feature type="transmembrane region" description="Helical" evidence="7">
    <location>
        <begin position="484"/>
        <end position="502"/>
    </location>
</feature>
<name>A0A7Y9XY56_9SPHN</name>
<proteinExistence type="predicted"/>
<comment type="caution">
    <text evidence="9">The sequence shown here is derived from an EMBL/GenBank/DDBJ whole genome shotgun (WGS) entry which is preliminary data.</text>
</comment>
<feature type="transmembrane region" description="Helical" evidence="7">
    <location>
        <begin position="109"/>
        <end position="136"/>
    </location>
</feature>
<dbReference type="EMBL" id="JACBZF010000007">
    <property type="protein sequence ID" value="NYH96779.1"/>
    <property type="molecule type" value="Genomic_DNA"/>
</dbReference>